<dbReference type="AlphaFoldDB" id="A0A0A9GUF3"/>
<evidence type="ECO:0000256" key="1">
    <source>
        <dbReference type="SAM" id="MobiDB-lite"/>
    </source>
</evidence>
<dbReference type="EMBL" id="GBRH01171700">
    <property type="protein sequence ID" value="JAE26196.1"/>
    <property type="molecule type" value="Transcribed_RNA"/>
</dbReference>
<reference evidence="2" key="1">
    <citation type="submission" date="2014-09" db="EMBL/GenBank/DDBJ databases">
        <authorList>
            <person name="Magalhaes I.L.F."/>
            <person name="Oliveira U."/>
            <person name="Santos F.R."/>
            <person name="Vidigal T.H.D.A."/>
            <person name="Brescovit A.D."/>
            <person name="Santos A.J."/>
        </authorList>
    </citation>
    <scope>NUCLEOTIDE SEQUENCE</scope>
    <source>
        <tissue evidence="2">Shoot tissue taken approximately 20 cm above the soil surface</tissue>
    </source>
</reference>
<protein>
    <submittedName>
        <fullName evidence="2">Uncharacterized protein</fullName>
    </submittedName>
</protein>
<accession>A0A0A9GUF3</accession>
<proteinExistence type="predicted"/>
<organism evidence="2">
    <name type="scientific">Arundo donax</name>
    <name type="common">Giant reed</name>
    <name type="synonym">Donax arundinaceus</name>
    <dbReference type="NCBI Taxonomy" id="35708"/>
    <lineage>
        <taxon>Eukaryota</taxon>
        <taxon>Viridiplantae</taxon>
        <taxon>Streptophyta</taxon>
        <taxon>Embryophyta</taxon>
        <taxon>Tracheophyta</taxon>
        <taxon>Spermatophyta</taxon>
        <taxon>Magnoliopsida</taxon>
        <taxon>Liliopsida</taxon>
        <taxon>Poales</taxon>
        <taxon>Poaceae</taxon>
        <taxon>PACMAD clade</taxon>
        <taxon>Arundinoideae</taxon>
        <taxon>Arundineae</taxon>
        <taxon>Arundo</taxon>
    </lineage>
</organism>
<sequence>MPPHPFPSAALHHSHRAQIAAPRSSAAAASPAAAPLLPQLPGDQSGRGLVPSSAGECSYHDLLKWLDFLAMF</sequence>
<reference evidence="2" key="2">
    <citation type="journal article" date="2015" name="Data Brief">
        <title>Shoot transcriptome of the giant reed, Arundo donax.</title>
        <authorList>
            <person name="Barrero R.A."/>
            <person name="Guerrero F.D."/>
            <person name="Moolhuijzen P."/>
            <person name="Goolsby J.A."/>
            <person name="Tidwell J."/>
            <person name="Bellgard S.E."/>
            <person name="Bellgard M.I."/>
        </authorList>
    </citation>
    <scope>NUCLEOTIDE SEQUENCE</scope>
    <source>
        <tissue evidence="2">Shoot tissue taken approximately 20 cm above the soil surface</tissue>
    </source>
</reference>
<evidence type="ECO:0000313" key="2">
    <source>
        <dbReference type="EMBL" id="JAE26196.1"/>
    </source>
</evidence>
<feature type="compositionally biased region" description="Low complexity" evidence="1">
    <location>
        <begin position="20"/>
        <end position="41"/>
    </location>
</feature>
<feature type="region of interest" description="Disordered" evidence="1">
    <location>
        <begin position="20"/>
        <end position="51"/>
    </location>
</feature>
<name>A0A0A9GUF3_ARUDO</name>